<evidence type="ECO:0000313" key="7">
    <source>
        <dbReference type="EMBL" id="KAK0321904.1"/>
    </source>
</evidence>
<feature type="domain" description="MIOS-like alpha-solenoid" evidence="6">
    <location>
        <begin position="448"/>
        <end position="678"/>
    </location>
</feature>
<dbReference type="InterPro" id="IPR031488">
    <property type="entry name" value="Zn_ribbon_mio"/>
</dbReference>
<organism evidence="7 8">
    <name type="scientific">Friedmanniomyces endolithicus</name>
    <dbReference type="NCBI Taxonomy" id="329885"/>
    <lineage>
        <taxon>Eukaryota</taxon>
        <taxon>Fungi</taxon>
        <taxon>Dikarya</taxon>
        <taxon>Ascomycota</taxon>
        <taxon>Pezizomycotina</taxon>
        <taxon>Dothideomycetes</taxon>
        <taxon>Dothideomycetidae</taxon>
        <taxon>Mycosphaerellales</taxon>
        <taxon>Teratosphaeriaceae</taxon>
        <taxon>Friedmanniomyces</taxon>
    </lineage>
</organism>
<dbReference type="InterPro" id="IPR015943">
    <property type="entry name" value="WD40/YVTN_repeat-like_dom_sf"/>
</dbReference>
<evidence type="ECO:0000256" key="2">
    <source>
        <dbReference type="ARBA" id="ARBA00022574"/>
    </source>
</evidence>
<dbReference type="InterPro" id="IPR037593">
    <property type="entry name" value="MIOS/Sea4"/>
</dbReference>
<protein>
    <submittedName>
        <fullName evidence="7">Uncharacterized protein</fullName>
    </submittedName>
</protein>
<proteinExistence type="inferred from homology"/>
<evidence type="ECO:0000256" key="1">
    <source>
        <dbReference type="ARBA" id="ARBA00009713"/>
    </source>
</evidence>
<evidence type="ECO:0000256" key="4">
    <source>
        <dbReference type="SAM" id="MobiDB-lite"/>
    </source>
</evidence>
<dbReference type="GO" id="GO:1904263">
    <property type="term" value="P:positive regulation of TORC1 signaling"/>
    <property type="evidence" value="ECO:0007669"/>
    <property type="project" value="TreeGrafter"/>
</dbReference>
<dbReference type="Gene3D" id="2.130.10.10">
    <property type="entry name" value="YVTN repeat-like/Quinoprotein amine dehydrogenase"/>
    <property type="match status" value="1"/>
</dbReference>
<sequence length="917" mass="101373">MEAAVRWSSTGDRRRFLVVDTSDSSLTLNVVDHVGHCNIEYRQITRYTKLPGFSAFSWSPVQDSLVVLGLVSGDATLIRLGEAKGTSDIIATFRVKQQRKCNSVALSSQHWLAVALDKTRSDVCLNIYDVNGDISSSVEPVRRLCAAEQVSSVRFFPSSPHELVATTQRSFIRIYDLRDSYIGAGGSASLQASTRHVNNVSIDPLDEHYFASVGSTADPSFTVWDKRWMTSSAFGGSNSGSVLSVSLAGETTHPTTIRNVRWSGNQRGRLALGTSRGEVRAMDIKEAACSVPRDSEYLPVNPYGGALWQNTRYMAQMRNVRPSSCKGKEDKAESVPISSFDWISSLAVDRTDLQRMIVLHPNHEVNVIGVPSANFEAQLSSRDDFVVVSGDHSTITATGHDRSPAKGLGIAKPWDSSTVSDLGADQEASGHDVQTPDVSQWPSSLLPRERCRQGYLFDCHRNATIVCGDWQLERLWEIVHRLRTHSANDNMVHGSLDLSYIGVAGLWAEQMGNSTRRSLHGGQTRIADAIVGLAVSMDLPAFVGERTDFPEHRQLCLAICGWQFTTETLEAECQQLIERGLYYQAIVQAVLHDYKHIALNLLRTLIRSRTIPNIGLGALLASDDMNEEQREMCRWMAADTDEPALKALLAFLTTGDWRDVMKTTYLHLGYRVALGLKYLNDTELSGFLQTETARAVRNGDLEGVLLTGLGEQAMKLFQTYIVRTGDLQTAVLATAISNPRYVDDVRWEMWKETYFEQMQTWRAFNERTKFTVQHARLARSAANGSCSSSLSQPPEKARVLLRCNHCQSALGRNRLNRTSSADGQVSSTTRLPGPTAHTGTVCLTCGRHMSRCAICALWLGTPSLAARVAEHSNPMARMLVFCLQCEHGYHADHAQEWFEKHGGVCAVPDCSCMCGLA</sequence>
<comment type="similarity">
    <text evidence="1">Belongs to the WD repeat mio family.</text>
</comment>
<keyword evidence="2" id="KW-0853">WD repeat</keyword>
<keyword evidence="3" id="KW-0677">Repeat</keyword>
<evidence type="ECO:0000259" key="5">
    <source>
        <dbReference type="Pfam" id="PF17034"/>
    </source>
</evidence>
<dbReference type="InterPro" id="IPR036322">
    <property type="entry name" value="WD40_repeat_dom_sf"/>
</dbReference>
<name>A0AAN6FPY1_9PEZI</name>
<dbReference type="EMBL" id="JASUXU010000018">
    <property type="protein sequence ID" value="KAK0321904.1"/>
    <property type="molecule type" value="Genomic_DNA"/>
</dbReference>
<dbReference type="GO" id="GO:0005737">
    <property type="term" value="C:cytoplasm"/>
    <property type="evidence" value="ECO:0007669"/>
    <property type="project" value="TreeGrafter"/>
</dbReference>
<evidence type="ECO:0000259" key="6">
    <source>
        <dbReference type="Pfam" id="PF21719"/>
    </source>
</evidence>
<comment type="caution">
    <text evidence="7">The sequence shown here is derived from an EMBL/GenBank/DDBJ whole genome shotgun (WGS) entry which is preliminary data.</text>
</comment>
<dbReference type="Pfam" id="PF17034">
    <property type="entry name" value="zinc_ribbon_16"/>
    <property type="match status" value="1"/>
</dbReference>
<dbReference type="PANTHER" id="PTHR16453">
    <property type="entry name" value="WD40 DOMAIN-CONTAINING PROTEIN MIO FAMILY MEMBER"/>
    <property type="match status" value="1"/>
</dbReference>
<accession>A0AAN6FPY1</accession>
<dbReference type="Pfam" id="PF21719">
    <property type="entry name" value="MIOS_a-sol"/>
    <property type="match status" value="1"/>
</dbReference>
<gene>
    <name evidence="7" type="ORF">LTR82_006875</name>
</gene>
<dbReference type="AlphaFoldDB" id="A0AAN6FPY1"/>
<dbReference type="InterPro" id="IPR049092">
    <property type="entry name" value="MIOS_a-sol"/>
</dbReference>
<dbReference type="PANTHER" id="PTHR16453:SF9">
    <property type="entry name" value="GATOR COMPLEX PROTEIN MIOS"/>
    <property type="match status" value="1"/>
</dbReference>
<evidence type="ECO:0000313" key="8">
    <source>
        <dbReference type="Proteomes" id="UP001168146"/>
    </source>
</evidence>
<feature type="region of interest" description="Disordered" evidence="4">
    <location>
        <begin position="419"/>
        <end position="442"/>
    </location>
</feature>
<dbReference type="Proteomes" id="UP001168146">
    <property type="component" value="Unassembled WGS sequence"/>
</dbReference>
<feature type="domain" description="GATOR2 complex protein MIO zinc-ribbon like" evidence="5">
    <location>
        <begin position="803"/>
        <end position="915"/>
    </location>
</feature>
<evidence type="ECO:0000256" key="3">
    <source>
        <dbReference type="ARBA" id="ARBA00022737"/>
    </source>
</evidence>
<dbReference type="SUPFAM" id="SSF50978">
    <property type="entry name" value="WD40 repeat-like"/>
    <property type="match status" value="1"/>
</dbReference>
<reference evidence="7" key="1">
    <citation type="submission" date="2021-12" db="EMBL/GenBank/DDBJ databases">
        <title>Black yeast isolated from Biological Soil Crust.</title>
        <authorList>
            <person name="Kurbessoian T."/>
        </authorList>
    </citation>
    <scope>NUCLEOTIDE SEQUENCE</scope>
    <source>
        <strain evidence="7">CCFEE 5208</strain>
    </source>
</reference>